<comment type="caution">
    <text evidence="1">The sequence shown here is derived from an EMBL/GenBank/DDBJ whole genome shotgun (WGS) entry which is preliminary data.</text>
</comment>
<dbReference type="RefSeq" id="WP_202722519.1">
    <property type="nucleotide sequence ID" value="NZ_BPEX01000020.1"/>
</dbReference>
<organism evidence="1 2">
    <name type="scientific">Shewanella schlegeliana</name>
    <dbReference type="NCBI Taxonomy" id="190308"/>
    <lineage>
        <taxon>Bacteria</taxon>
        <taxon>Pseudomonadati</taxon>
        <taxon>Pseudomonadota</taxon>
        <taxon>Gammaproteobacteria</taxon>
        <taxon>Alteromonadales</taxon>
        <taxon>Shewanellaceae</taxon>
        <taxon>Shewanella</taxon>
    </lineage>
</organism>
<protein>
    <submittedName>
        <fullName evidence="1">DUF4447 family protein</fullName>
    </submittedName>
</protein>
<gene>
    <name evidence="1" type="ORF">JMA39_14230</name>
</gene>
<dbReference type="Gene3D" id="1.10.3100.10">
    <property type="entry name" value="Putative cytoplasmic protein"/>
    <property type="match status" value="1"/>
</dbReference>
<dbReference type="InterPro" id="IPR010982">
    <property type="entry name" value="Lambda_DNA-bd_dom_sf"/>
</dbReference>
<name>A0ABS1T0F3_9GAMM</name>
<dbReference type="SUPFAM" id="SSF47413">
    <property type="entry name" value="lambda repressor-like DNA-binding domains"/>
    <property type="match status" value="1"/>
</dbReference>
<evidence type="ECO:0000313" key="2">
    <source>
        <dbReference type="Proteomes" id="UP000604898"/>
    </source>
</evidence>
<dbReference type="InterPro" id="IPR027910">
    <property type="entry name" value="YdiL_sf"/>
</dbReference>
<reference evidence="1 2" key="1">
    <citation type="submission" date="2021-01" db="EMBL/GenBank/DDBJ databases">
        <title>Genome sequence of Shewanella schlegeliana JCM 11561.</title>
        <authorList>
            <person name="Zhang H."/>
            <person name="Li C."/>
        </authorList>
    </citation>
    <scope>NUCLEOTIDE SEQUENCE [LARGE SCALE GENOMIC DNA]</scope>
    <source>
        <strain evidence="1 2">JCM 11561</strain>
    </source>
</reference>
<dbReference type="EMBL" id="JAESVD010000008">
    <property type="protein sequence ID" value="MBL4914262.1"/>
    <property type="molecule type" value="Genomic_DNA"/>
</dbReference>
<evidence type="ECO:0000313" key="1">
    <source>
        <dbReference type="EMBL" id="MBL4914262.1"/>
    </source>
</evidence>
<dbReference type="Pfam" id="PF14590">
    <property type="entry name" value="DUF4447"/>
    <property type="match status" value="1"/>
</dbReference>
<sequence>MSKELGLNAIEMQYLRHSLALTTAQVAEIGKVTEADVIAWEAGEKPAHMPVQKKLLEIDEAIEMQVLNTCDGIEELFKSEPKRTLSFVVYPTQALYAQYNPEFLGTLPLAELYNVSAYRIKKECKLMLEVDVVLVALDFESYKAFREKEGLKESRENRAKWAKAQL</sequence>
<proteinExistence type="predicted"/>
<keyword evidence="2" id="KW-1185">Reference proteome</keyword>
<dbReference type="InterPro" id="IPR027909">
    <property type="entry name" value="DUF4447"/>
</dbReference>
<accession>A0ABS1T0F3</accession>
<dbReference type="Proteomes" id="UP000604898">
    <property type="component" value="Unassembled WGS sequence"/>
</dbReference>